<protein>
    <submittedName>
        <fullName evidence="1">Uncharacterized protein</fullName>
    </submittedName>
</protein>
<sequence length="62" mass="7210">RIAAAVQDLAPPLLRLEMWKQRPKLQIGTSPGEFDEGLWLNSKVPLSCILNHIFYRICFMWP</sequence>
<organism evidence="1 2">
    <name type="scientific">Arabis alpina</name>
    <name type="common">Alpine rock-cress</name>
    <dbReference type="NCBI Taxonomy" id="50452"/>
    <lineage>
        <taxon>Eukaryota</taxon>
        <taxon>Viridiplantae</taxon>
        <taxon>Streptophyta</taxon>
        <taxon>Embryophyta</taxon>
        <taxon>Tracheophyta</taxon>
        <taxon>Spermatophyta</taxon>
        <taxon>Magnoliopsida</taxon>
        <taxon>eudicotyledons</taxon>
        <taxon>Gunneridae</taxon>
        <taxon>Pentapetalae</taxon>
        <taxon>rosids</taxon>
        <taxon>malvids</taxon>
        <taxon>Brassicales</taxon>
        <taxon>Brassicaceae</taxon>
        <taxon>Arabideae</taxon>
        <taxon>Arabis</taxon>
    </lineage>
</organism>
<reference evidence="2" key="1">
    <citation type="journal article" date="2015" name="Nat. Plants">
        <title>Genome expansion of Arabis alpina linked with retrotransposition and reduced symmetric DNA methylation.</title>
        <authorList>
            <person name="Willing E.M."/>
            <person name="Rawat V."/>
            <person name="Mandakova T."/>
            <person name="Maumus F."/>
            <person name="James G.V."/>
            <person name="Nordstroem K.J."/>
            <person name="Becker C."/>
            <person name="Warthmann N."/>
            <person name="Chica C."/>
            <person name="Szarzynska B."/>
            <person name="Zytnicki M."/>
            <person name="Albani M.C."/>
            <person name="Kiefer C."/>
            <person name="Bergonzi S."/>
            <person name="Castaings L."/>
            <person name="Mateos J.L."/>
            <person name="Berns M.C."/>
            <person name="Bujdoso N."/>
            <person name="Piofczyk T."/>
            <person name="de Lorenzo L."/>
            <person name="Barrero-Sicilia C."/>
            <person name="Mateos I."/>
            <person name="Piednoel M."/>
            <person name="Hagmann J."/>
            <person name="Chen-Min-Tao R."/>
            <person name="Iglesias-Fernandez R."/>
            <person name="Schuster S.C."/>
            <person name="Alonso-Blanco C."/>
            <person name="Roudier F."/>
            <person name="Carbonero P."/>
            <person name="Paz-Ares J."/>
            <person name="Davis S.J."/>
            <person name="Pecinka A."/>
            <person name="Quesneville H."/>
            <person name="Colot V."/>
            <person name="Lysak M.A."/>
            <person name="Weigel D."/>
            <person name="Coupland G."/>
            <person name="Schneeberger K."/>
        </authorList>
    </citation>
    <scope>NUCLEOTIDE SEQUENCE [LARGE SCALE GENOMIC DNA]</scope>
    <source>
        <strain evidence="2">cv. Pajares</strain>
    </source>
</reference>
<evidence type="ECO:0000313" key="1">
    <source>
        <dbReference type="EMBL" id="KFK24300.1"/>
    </source>
</evidence>
<keyword evidence="2" id="KW-1185">Reference proteome</keyword>
<proteinExistence type="predicted"/>
<dbReference type="Gramene" id="KFK24300">
    <property type="protein sequence ID" value="KFK24300"/>
    <property type="gene ID" value="AALP_AAs56237U000100"/>
</dbReference>
<dbReference type="Proteomes" id="UP000029120">
    <property type="component" value="Unassembled WGS sequence"/>
</dbReference>
<evidence type="ECO:0000313" key="2">
    <source>
        <dbReference type="Proteomes" id="UP000029120"/>
    </source>
</evidence>
<name>A0A087G348_ARAAL</name>
<dbReference type="AlphaFoldDB" id="A0A087G348"/>
<accession>A0A087G348</accession>
<feature type="non-terminal residue" evidence="1">
    <location>
        <position position="1"/>
    </location>
</feature>
<dbReference type="EMBL" id="KL970353">
    <property type="protein sequence ID" value="KFK24300.1"/>
    <property type="molecule type" value="Genomic_DNA"/>
</dbReference>
<gene>
    <name evidence="1" type="ORF">AALP_AAs56237U000100</name>
</gene>